<dbReference type="Gene3D" id="3.30.1330.40">
    <property type="entry name" value="RutC-like"/>
    <property type="match status" value="1"/>
</dbReference>
<dbReference type="Proteomes" id="UP000502005">
    <property type="component" value="Chromosome"/>
</dbReference>
<dbReference type="PANTHER" id="PTHR11803">
    <property type="entry name" value="2-IMINOBUTANOATE/2-IMINOPROPANOATE DEAMINASE RIDA"/>
    <property type="match status" value="1"/>
</dbReference>
<dbReference type="EMBL" id="CP024768">
    <property type="protein sequence ID" value="QGY29139.1"/>
    <property type="molecule type" value="Genomic_DNA"/>
</dbReference>
<dbReference type="GO" id="GO:0005829">
    <property type="term" value="C:cytosol"/>
    <property type="evidence" value="ECO:0007669"/>
    <property type="project" value="TreeGrafter"/>
</dbReference>
<organism evidence="1 2">
    <name type="scientific">Pantoea cypripedii</name>
    <name type="common">Pectobacterium cypripedii</name>
    <name type="synonym">Erwinia cypripedii</name>
    <dbReference type="NCBI Taxonomy" id="55209"/>
    <lineage>
        <taxon>Bacteria</taxon>
        <taxon>Pseudomonadati</taxon>
        <taxon>Pseudomonadota</taxon>
        <taxon>Gammaproteobacteria</taxon>
        <taxon>Enterobacterales</taxon>
        <taxon>Erwiniaceae</taxon>
        <taxon>Pantoea</taxon>
    </lineage>
</organism>
<evidence type="ECO:0000313" key="2">
    <source>
        <dbReference type="Proteomes" id="UP000502005"/>
    </source>
</evidence>
<name>A0A6B9G8H8_PANCY</name>
<dbReference type="SUPFAM" id="SSF55298">
    <property type="entry name" value="YjgF-like"/>
    <property type="match status" value="1"/>
</dbReference>
<protein>
    <submittedName>
        <fullName evidence="1">RidA family protein</fullName>
    </submittedName>
</protein>
<dbReference type="RefSeq" id="WP_208715000.1">
    <property type="nucleotide sequence ID" value="NZ_CP024768.1"/>
</dbReference>
<evidence type="ECO:0000313" key="1">
    <source>
        <dbReference type="EMBL" id="QGY29139.1"/>
    </source>
</evidence>
<dbReference type="InterPro" id="IPR035959">
    <property type="entry name" value="RutC-like_sf"/>
</dbReference>
<dbReference type="PANTHER" id="PTHR11803:SF39">
    <property type="entry name" value="2-IMINOBUTANOATE_2-IMINOPROPANOATE DEAMINASE"/>
    <property type="match status" value="1"/>
</dbReference>
<dbReference type="InterPro" id="IPR006175">
    <property type="entry name" value="YjgF/YER057c/UK114"/>
</dbReference>
<dbReference type="AlphaFoldDB" id="A0A6B9G8H8"/>
<dbReference type="CDD" id="cd00448">
    <property type="entry name" value="YjgF_YER057c_UK114_family"/>
    <property type="match status" value="1"/>
</dbReference>
<reference evidence="1 2" key="1">
    <citation type="submission" date="2017-11" db="EMBL/GenBank/DDBJ databases">
        <title>Genome sequence of Pantoea cypripedii NE1.</title>
        <authorList>
            <person name="Nascimento F.X."/>
        </authorList>
    </citation>
    <scope>NUCLEOTIDE SEQUENCE [LARGE SCALE GENOMIC DNA]</scope>
    <source>
        <strain evidence="1 2">NE1</strain>
    </source>
</reference>
<dbReference type="GO" id="GO:0019239">
    <property type="term" value="F:deaminase activity"/>
    <property type="evidence" value="ECO:0007669"/>
    <property type="project" value="TreeGrafter"/>
</dbReference>
<sequence>MAKRESIYIDAFPHANPIPAACRVGSMLYSGVIYGRDPQTQQVPADLGEQCALMFRHMASIVGAAGGSMEDVIKVTLWMQDKSQREVVNRYWLQAFPQQHSRPARHALEGNFSGNTLIQCDFIAVLDR</sequence>
<dbReference type="Pfam" id="PF01042">
    <property type="entry name" value="Ribonuc_L-PSP"/>
    <property type="match status" value="1"/>
</dbReference>
<accession>A0A6B9G8H8</accession>
<gene>
    <name evidence="1" type="ORF">CUN67_09445</name>
</gene>
<proteinExistence type="predicted"/>